<accession>A0ABY6J5H1</accession>
<dbReference type="RefSeq" id="WP_264282731.1">
    <property type="nucleotide sequence ID" value="NZ_CP107006.1"/>
</dbReference>
<organism evidence="1 2">
    <name type="scientific">Chitinophaga horti</name>
    <dbReference type="NCBI Taxonomy" id="2920382"/>
    <lineage>
        <taxon>Bacteria</taxon>
        <taxon>Pseudomonadati</taxon>
        <taxon>Bacteroidota</taxon>
        <taxon>Chitinophagia</taxon>
        <taxon>Chitinophagales</taxon>
        <taxon>Chitinophagaceae</taxon>
        <taxon>Chitinophaga</taxon>
    </lineage>
</organism>
<dbReference type="Proteomes" id="UP001162741">
    <property type="component" value="Chromosome"/>
</dbReference>
<sequence>MELGILKAEFAGSYKGKAGNAYLYYTPGIRHWNEGLEVTCE</sequence>
<protein>
    <submittedName>
        <fullName evidence="1">Uncharacterized protein</fullName>
    </submittedName>
</protein>
<name>A0ABY6J5H1_9BACT</name>
<evidence type="ECO:0000313" key="2">
    <source>
        <dbReference type="Proteomes" id="UP001162741"/>
    </source>
</evidence>
<proteinExistence type="predicted"/>
<gene>
    <name evidence="1" type="ORF">MKQ68_07380</name>
</gene>
<keyword evidence="2" id="KW-1185">Reference proteome</keyword>
<evidence type="ECO:0000313" key="1">
    <source>
        <dbReference type="EMBL" id="UYQ94913.1"/>
    </source>
</evidence>
<dbReference type="EMBL" id="CP107006">
    <property type="protein sequence ID" value="UYQ94913.1"/>
    <property type="molecule type" value="Genomic_DNA"/>
</dbReference>
<reference evidence="1" key="1">
    <citation type="submission" date="2022-10" db="EMBL/GenBank/DDBJ databases">
        <title>Chitinophaga sp. nov., isolated from soil.</title>
        <authorList>
            <person name="Jeon C.O."/>
        </authorList>
    </citation>
    <scope>NUCLEOTIDE SEQUENCE</scope>
    <source>
        <strain evidence="1">R8</strain>
    </source>
</reference>